<proteinExistence type="predicted"/>
<feature type="compositionally biased region" description="Basic and acidic residues" evidence="6">
    <location>
        <begin position="1192"/>
        <end position="1223"/>
    </location>
</feature>
<dbReference type="InterPro" id="IPR048561">
    <property type="entry name" value="Dab_PTB"/>
</dbReference>
<feature type="compositionally biased region" description="Polar residues" evidence="6">
    <location>
        <begin position="739"/>
        <end position="755"/>
    </location>
</feature>
<comment type="subcellular location">
    <subcellularLocation>
        <location evidence="1">Cytoplasm</location>
    </subcellularLocation>
</comment>
<feature type="compositionally biased region" description="Basic and acidic residues" evidence="6">
    <location>
        <begin position="922"/>
        <end position="952"/>
    </location>
</feature>
<feature type="compositionally biased region" description="Basic and acidic residues" evidence="6">
    <location>
        <begin position="677"/>
        <end position="693"/>
    </location>
</feature>
<feature type="compositionally biased region" description="Basic and acidic residues" evidence="6">
    <location>
        <begin position="1230"/>
        <end position="1239"/>
    </location>
</feature>
<feature type="compositionally biased region" description="Basic and acidic residues" evidence="6">
    <location>
        <begin position="386"/>
        <end position="399"/>
    </location>
</feature>
<dbReference type="InterPro" id="IPR011993">
    <property type="entry name" value="PH-like_dom_sf"/>
</dbReference>
<keyword evidence="4" id="KW-0597">Phosphoprotein</keyword>
<dbReference type="PANTHER" id="PTHR47695:SF3">
    <property type="entry name" value="PID DOMAIN-CONTAINING PROTEIN"/>
    <property type="match status" value="1"/>
</dbReference>
<evidence type="ECO:0000256" key="1">
    <source>
        <dbReference type="ARBA" id="ARBA00004496"/>
    </source>
</evidence>
<name>A0A7R9A5V6_9CRUS</name>
<evidence type="ECO:0000313" key="9">
    <source>
        <dbReference type="Proteomes" id="UP000677054"/>
    </source>
</evidence>
<feature type="compositionally biased region" description="Polar residues" evidence="6">
    <location>
        <begin position="1392"/>
        <end position="1407"/>
    </location>
</feature>
<accession>A0A7R9A5V6</accession>
<feature type="region of interest" description="Disordered" evidence="6">
    <location>
        <begin position="386"/>
        <end position="409"/>
    </location>
</feature>
<feature type="region of interest" description="Disordered" evidence="6">
    <location>
        <begin position="1140"/>
        <end position="1407"/>
    </location>
</feature>
<feature type="compositionally biased region" description="Basic and acidic residues" evidence="6">
    <location>
        <begin position="167"/>
        <end position="177"/>
    </location>
</feature>
<evidence type="ECO:0000259" key="7">
    <source>
        <dbReference type="PROSITE" id="PS01179"/>
    </source>
</evidence>
<evidence type="ECO:0000256" key="2">
    <source>
        <dbReference type="ARBA" id="ARBA00022473"/>
    </source>
</evidence>
<feature type="region of interest" description="Disordered" evidence="6">
    <location>
        <begin position="167"/>
        <end position="336"/>
    </location>
</feature>
<evidence type="ECO:0000256" key="3">
    <source>
        <dbReference type="ARBA" id="ARBA00022490"/>
    </source>
</evidence>
<feature type="region of interest" description="Disordered" evidence="6">
    <location>
        <begin position="788"/>
        <end position="1033"/>
    </location>
</feature>
<dbReference type="Proteomes" id="UP000677054">
    <property type="component" value="Unassembled WGS sequence"/>
</dbReference>
<dbReference type="SUPFAM" id="SSF50729">
    <property type="entry name" value="PH domain-like"/>
    <property type="match status" value="1"/>
</dbReference>
<organism evidence="8">
    <name type="scientific">Darwinula stevensoni</name>
    <dbReference type="NCBI Taxonomy" id="69355"/>
    <lineage>
        <taxon>Eukaryota</taxon>
        <taxon>Metazoa</taxon>
        <taxon>Ecdysozoa</taxon>
        <taxon>Arthropoda</taxon>
        <taxon>Crustacea</taxon>
        <taxon>Oligostraca</taxon>
        <taxon>Ostracoda</taxon>
        <taxon>Podocopa</taxon>
        <taxon>Podocopida</taxon>
        <taxon>Darwinulocopina</taxon>
        <taxon>Darwinuloidea</taxon>
        <taxon>Darwinulidae</taxon>
        <taxon>Darwinula</taxon>
    </lineage>
</organism>
<gene>
    <name evidence="8" type="ORF">DSTB1V02_LOCUS3802</name>
</gene>
<feature type="compositionally biased region" description="Polar residues" evidence="6">
    <location>
        <begin position="848"/>
        <end position="862"/>
    </location>
</feature>
<dbReference type="OrthoDB" id="10069833at2759"/>
<sequence length="1461" mass="163529">MYSGGVNLGSFRAPGGTLKKDKSEVRRLDPLRFAGDGVTFKGKLIGVLEVSEARGEQMCQDAMGELKMAIKAAGEHKRRIIICIGLDGIRLRDESSKDCLYHHPVHRISFLAQDATDTRAFGYVFGAPDLGHRFFGIKTEKAAHQVVQTIRDLFEVVFSMRKKELTKSKSIKSEDSNSSKVSSPTKSLPGGNHEPDLLGSLQMEPKAKTPLGQDPFGDSFKPSNNSTSIASATAKPKNLAPFNFNAALPPPPPSVRQKPQNDGGCEKTWKLSASDPFASPPQPGSKPSENSQADRYASIRDLFHQDGPSIFDVTSQESSKKMTNGNESGHESVPDVDHQQNGAAAIEPEDLFTDLDPLQTGKSKPYMDKKDFFYDLKPTKKVLRDLTESGKGADRKEDPFGTGKFSENHVKTKIPDVLALYNQQHQEASSQETLSSDGFADFSVFQDNEKREDEVPKVPPLPTSRDRQEPPALPMPRPSPGRSRKAQDQSKDLSLIFSPPEATKSEDCIVQPASKWAAFSPMTPQPPPPPRSDSMSCNSYPLCTQVSFGSSVTGDLNDGFSYMEDPFEVSVSDEPFKGCDPFPPPLPKLYEAKPPPLPPKRIPPPTTKPPPRPPHDIPDSVKLSDAFASKVAKDDDTSPPIPIPFRRPRQNSNPHLKFSIQSEAVLAPRESSFNRIPPEKPDLKEKSLSHLDDVASGSTSSQEVSKSHLEAKGGSDYDRVADDASVKSGTSHSDAELSVTPSLSSSDTNLNQGSLPTGLFGCGKLNLPAEQINSMSLKDLASTLSASNLFSSSEKSKEEYHTAENNVAAKRKSRSCESLEPSDVDDTLQNVSSRDDTWRDAQDETLRDTTSPDEFSFSQQLGSPDLVPDLPPDQKSPEVRSPSQRETTESSESHFYSLRSDTENEKASGKPHISDAASRKIKKEDEKVPKSSLIDPEKQKEESQETTKDARKASKSQDAAEKLADEEVEPLSTYDSEAELSKYQGEDNKEMPQENETKQRRKDWHETRQSRSVSTDDLSESVGDHQQKVKPEQYNIYENYPRGFESPQSPLSPCTRRARHYPYRDGLYERYNRYPPVRCPEVEEYDRRYYRMPSRAPPPPRYMYPDEEYWYYHDYEAVGAPCPPPDVYMGGKWRQHWDVEPDPRMMKPRPRPYPEDDCDRFPPQEVRPPPLRHFRPPPDYDPYFYSTEEFDHDPWYPDDRQSPRSKRPERTFSNRSHYSDEGPYRSPMMRPRERFHSGDMEGYSSLHRYGHRLPMARDARDGGPWSPPTRRGMRECPKGETPPPSVRDRQKFSSPFDDDFASSDLSLSEADFHASASNEPFSVEGASGGDPPCDRALKKSQSESQVSGGDPFLPSSNQPQEKSEPPGLGFEDTFRPPDLDESWKADFDSEEAASSKSHPSVQENKSVNIFKAEDDPFADDFFTSVDDDDLKEAKLKSFDVSSEWQKPFEAFDFENTKFTQP</sequence>
<evidence type="ECO:0000256" key="5">
    <source>
        <dbReference type="ARBA" id="ARBA00022782"/>
    </source>
</evidence>
<dbReference type="SMART" id="SM00462">
    <property type="entry name" value="PTB"/>
    <property type="match status" value="1"/>
</dbReference>
<dbReference type="Gene3D" id="2.30.29.30">
    <property type="entry name" value="Pleckstrin-homology domain (PH domain)/Phosphotyrosine-binding domain (PTB)"/>
    <property type="match status" value="1"/>
</dbReference>
<keyword evidence="3" id="KW-0963">Cytoplasm</keyword>
<evidence type="ECO:0000313" key="8">
    <source>
        <dbReference type="EMBL" id="CAD7243895.1"/>
    </source>
</evidence>
<feature type="compositionally biased region" description="Basic and acidic residues" evidence="6">
    <location>
        <begin position="1022"/>
        <end position="1031"/>
    </location>
</feature>
<keyword evidence="9" id="KW-1185">Reference proteome</keyword>
<dbReference type="GO" id="GO:0005737">
    <property type="term" value="C:cytoplasm"/>
    <property type="evidence" value="ECO:0007669"/>
    <property type="project" value="UniProtKB-SubCell"/>
</dbReference>
<feature type="compositionally biased region" description="Basic and acidic residues" evidence="6">
    <location>
        <begin position="1372"/>
        <end position="1387"/>
    </location>
</feature>
<dbReference type="EMBL" id="LR900037">
    <property type="protein sequence ID" value="CAD7243895.1"/>
    <property type="molecule type" value="Genomic_DNA"/>
</dbReference>
<feature type="compositionally biased region" description="Polar residues" evidence="6">
    <location>
        <begin position="312"/>
        <end position="327"/>
    </location>
</feature>
<feature type="compositionally biased region" description="Low complexity" evidence="6">
    <location>
        <begin position="223"/>
        <end position="247"/>
    </location>
</feature>
<evidence type="ECO:0000256" key="6">
    <source>
        <dbReference type="SAM" id="MobiDB-lite"/>
    </source>
</evidence>
<feature type="compositionally biased region" description="Low complexity" evidence="6">
    <location>
        <begin position="178"/>
        <end position="187"/>
    </location>
</feature>
<keyword evidence="5" id="KW-0221">Differentiation</keyword>
<feature type="compositionally biased region" description="Polar residues" evidence="6">
    <location>
        <begin position="650"/>
        <end position="662"/>
    </location>
</feature>
<feature type="compositionally biased region" description="Polar residues" evidence="6">
    <location>
        <begin position="422"/>
        <end position="436"/>
    </location>
</feature>
<evidence type="ECO:0000256" key="4">
    <source>
        <dbReference type="ARBA" id="ARBA00022553"/>
    </source>
</evidence>
<reference evidence="8" key="1">
    <citation type="submission" date="2020-11" db="EMBL/GenBank/DDBJ databases">
        <authorList>
            <person name="Tran Van P."/>
        </authorList>
    </citation>
    <scope>NUCLEOTIDE SEQUENCE</scope>
</reference>
<dbReference type="GO" id="GO:0030154">
    <property type="term" value="P:cell differentiation"/>
    <property type="evidence" value="ECO:0007669"/>
    <property type="project" value="UniProtKB-KW"/>
</dbReference>
<feature type="region of interest" description="Disordered" evidence="6">
    <location>
        <begin position="573"/>
        <end position="762"/>
    </location>
</feature>
<dbReference type="Pfam" id="PF00640">
    <property type="entry name" value="PID"/>
    <property type="match status" value="1"/>
</dbReference>
<dbReference type="PROSITE" id="PS01179">
    <property type="entry name" value="PID"/>
    <property type="match status" value="1"/>
</dbReference>
<feature type="compositionally biased region" description="Basic and acidic residues" evidence="6">
    <location>
        <begin position="447"/>
        <end position="456"/>
    </location>
</feature>
<feature type="compositionally biased region" description="Basic and acidic residues" evidence="6">
    <location>
        <begin position="833"/>
        <end position="847"/>
    </location>
</feature>
<protein>
    <recommendedName>
        <fullName evidence="7">PID domain-containing protein</fullName>
    </recommendedName>
</protein>
<feature type="domain" description="PID" evidence="7">
    <location>
        <begin position="35"/>
        <end position="164"/>
    </location>
</feature>
<feature type="compositionally biased region" description="Basic and acidic residues" evidence="6">
    <location>
        <begin position="705"/>
        <end position="725"/>
    </location>
</feature>
<feature type="compositionally biased region" description="Pro residues" evidence="6">
    <location>
        <begin position="581"/>
        <end position="612"/>
    </location>
</feature>
<feature type="compositionally biased region" description="Basic and acidic residues" evidence="6">
    <location>
        <begin position="1332"/>
        <end position="1341"/>
    </location>
</feature>
<feature type="region of interest" description="Disordered" evidence="6">
    <location>
        <begin position="422"/>
        <end position="538"/>
    </location>
</feature>
<feature type="compositionally biased region" description="Basic and acidic residues" evidence="6">
    <location>
        <begin position="984"/>
        <end position="1009"/>
    </location>
</feature>
<dbReference type="CDD" id="cd01215">
    <property type="entry name" value="PTB_Dab"/>
    <property type="match status" value="1"/>
</dbReference>
<keyword evidence="2" id="KW-0217">Developmental protein</keyword>
<dbReference type="PANTHER" id="PTHR47695">
    <property type="entry name" value="PID DOMAIN-CONTAINING PROTEIN"/>
    <property type="match status" value="1"/>
</dbReference>
<dbReference type="EMBL" id="CAJPEV010000520">
    <property type="protein sequence ID" value="CAG0886079.1"/>
    <property type="molecule type" value="Genomic_DNA"/>
</dbReference>
<dbReference type="InterPro" id="IPR006020">
    <property type="entry name" value="PTB/PI_dom"/>
</dbReference>